<accession>A0A369B8I8</accession>
<evidence type="ECO:0000259" key="1">
    <source>
        <dbReference type="Pfam" id="PF11823"/>
    </source>
</evidence>
<dbReference type="Pfam" id="PF11823">
    <property type="entry name" value="Se_S_carrier"/>
    <property type="match status" value="1"/>
</dbReference>
<reference evidence="2 3" key="1">
    <citation type="submission" date="2018-07" db="EMBL/GenBank/DDBJ databases">
        <title>Genomic Encyclopedia of Type Strains, Phase IV (KMG-IV): sequencing the most valuable type-strain genomes for metagenomic binning, comparative biology and taxonomic classification.</title>
        <authorList>
            <person name="Goeker M."/>
        </authorList>
    </citation>
    <scope>NUCLEOTIDE SEQUENCE [LARGE SCALE GENOMIC DNA]</scope>
    <source>
        <strain evidence="2 3">DSM 27016</strain>
    </source>
</reference>
<evidence type="ECO:0000313" key="3">
    <source>
        <dbReference type="Proteomes" id="UP000253034"/>
    </source>
</evidence>
<comment type="caution">
    <text evidence="2">The sequence shown here is derived from an EMBL/GenBank/DDBJ whole genome shotgun (WGS) entry which is preliminary data.</text>
</comment>
<dbReference type="Proteomes" id="UP000253034">
    <property type="component" value="Unassembled WGS sequence"/>
</dbReference>
<dbReference type="OrthoDB" id="2085159at2"/>
<dbReference type="InterPro" id="IPR021778">
    <property type="entry name" value="Se/S_carrier-like"/>
</dbReference>
<feature type="domain" description="Putative Se/S carrier protein-like" evidence="1">
    <location>
        <begin position="4"/>
        <end position="71"/>
    </location>
</feature>
<evidence type="ECO:0000313" key="2">
    <source>
        <dbReference type="EMBL" id="RCX16908.1"/>
    </source>
</evidence>
<dbReference type="EMBL" id="QPJT01000009">
    <property type="protein sequence ID" value="RCX16908.1"/>
    <property type="molecule type" value="Genomic_DNA"/>
</dbReference>
<keyword evidence="3" id="KW-1185">Reference proteome</keyword>
<proteinExistence type="predicted"/>
<name>A0A369B8I8_9FIRM</name>
<dbReference type="AlphaFoldDB" id="A0A369B8I8"/>
<sequence length="91" mass="10887">MTNMYVAFQTRSQAFLIERRLKNEEIECELAFMPREIMRDLCNLGVKFSELDYKRAVNLIRRAGIPGCRVYREVVYPNLSKCYEEDIWRDA</sequence>
<gene>
    <name evidence="2" type="ORF">DFR58_109135</name>
</gene>
<organism evidence="2 3">
    <name type="scientific">Anaerobacterium chartisolvens</name>
    <dbReference type="NCBI Taxonomy" id="1297424"/>
    <lineage>
        <taxon>Bacteria</taxon>
        <taxon>Bacillati</taxon>
        <taxon>Bacillota</taxon>
        <taxon>Clostridia</taxon>
        <taxon>Eubacteriales</taxon>
        <taxon>Oscillospiraceae</taxon>
        <taxon>Anaerobacterium</taxon>
    </lineage>
</organism>
<protein>
    <submittedName>
        <fullName evidence="2">Uncharacterized protein DUF3343</fullName>
    </submittedName>
</protein>
<dbReference type="RefSeq" id="WP_114297633.1">
    <property type="nucleotide sequence ID" value="NZ_QPJT01000009.1"/>
</dbReference>